<evidence type="ECO:0000256" key="1">
    <source>
        <dbReference type="SAM" id="Phobius"/>
    </source>
</evidence>
<dbReference type="NCBIfam" id="TIGR01167">
    <property type="entry name" value="LPXTG_anchor"/>
    <property type="match status" value="1"/>
</dbReference>
<comment type="caution">
    <text evidence="2">The sequence shown here is derived from an EMBL/GenBank/DDBJ whole genome shotgun (WGS) entry which is preliminary data.</text>
</comment>
<dbReference type="AlphaFoldDB" id="A0A428W7N1"/>
<proteinExistence type="predicted"/>
<reference evidence="2 3" key="1">
    <citation type="submission" date="2018-05" db="EMBL/GenBank/DDBJ databases">
        <title>Evolution of GPA BGCs.</title>
        <authorList>
            <person name="Waglechner N."/>
            <person name="Wright G.D."/>
        </authorList>
    </citation>
    <scope>NUCLEOTIDE SEQUENCE [LARGE SCALE GENOMIC DNA]</scope>
    <source>
        <strain evidence="2 3">DSM 5908</strain>
    </source>
</reference>
<organism evidence="2 3">
    <name type="scientific">Amycolatopsis balhimycina DSM 5908</name>
    <dbReference type="NCBI Taxonomy" id="1081091"/>
    <lineage>
        <taxon>Bacteria</taxon>
        <taxon>Bacillati</taxon>
        <taxon>Actinomycetota</taxon>
        <taxon>Actinomycetes</taxon>
        <taxon>Pseudonocardiales</taxon>
        <taxon>Pseudonocardiaceae</taxon>
        <taxon>Amycolatopsis</taxon>
    </lineage>
</organism>
<evidence type="ECO:0000313" key="3">
    <source>
        <dbReference type="Proteomes" id="UP000286716"/>
    </source>
</evidence>
<keyword evidence="1" id="KW-0812">Transmembrane</keyword>
<name>A0A428W7N1_AMYBA</name>
<evidence type="ECO:0000313" key="2">
    <source>
        <dbReference type="EMBL" id="RSM39135.1"/>
    </source>
</evidence>
<dbReference type="Proteomes" id="UP000286716">
    <property type="component" value="Unassembled WGS sequence"/>
</dbReference>
<protein>
    <submittedName>
        <fullName evidence="2">Peptidase</fullName>
    </submittedName>
</protein>
<dbReference type="EMBL" id="QHHU01000047">
    <property type="protein sequence ID" value="RSM39135.1"/>
    <property type="molecule type" value="Genomic_DNA"/>
</dbReference>
<keyword evidence="1" id="KW-1133">Transmembrane helix</keyword>
<sequence length="53" mass="5541">MYRPGIGGVVGGSGILASTGANLTWWIVFGVVSLVVGVVLVRVTRRRRQSGNA</sequence>
<accession>A0A428W7N1</accession>
<gene>
    <name evidence="2" type="ORF">DMA12_30360</name>
</gene>
<feature type="transmembrane region" description="Helical" evidence="1">
    <location>
        <begin position="23"/>
        <end position="43"/>
    </location>
</feature>
<keyword evidence="1" id="KW-0472">Membrane</keyword>
<keyword evidence="3" id="KW-1185">Reference proteome</keyword>